<evidence type="ECO:0000313" key="2">
    <source>
        <dbReference type="Proteomes" id="UP000264541"/>
    </source>
</evidence>
<reference evidence="1 2" key="1">
    <citation type="submission" date="2018-08" db="EMBL/GenBank/DDBJ databases">
        <title>Bacillus chawlae sp. nov., Bacillus glennii sp. nov., and Bacillus saganii sp. nov. Isolated from the Vehicle Assembly Building at Kennedy Space Center where the Viking Spacecraft were Assembled.</title>
        <authorList>
            <person name="Seuylemezian A."/>
            <person name="Vaishampayan P."/>
        </authorList>
    </citation>
    <scope>NUCLEOTIDE SEQUENCE [LARGE SCALE GENOMIC DNA]</scope>
    <source>
        <strain evidence="1 2">V47-23a</strain>
    </source>
</reference>
<comment type="caution">
    <text evidence="1">The sequence shown here is derived from an EMBL/GenBank/DDBJ whole genome shotgun (WGS) entry which is preliminary data.</text>
</comment>
<proteinExistence type="predicted"/>
<sequence length="59" mass="7030">MTPGISFFIIKVFTLTKTEVIGWGIETRFHKNAEDYAIAADDFYRMERKKRLWLLLHPN</sequence>
<evidence type="ECO:0000313" key="1">
    <source>
        <dbReference type="EMBL" id="RFU70642.1"/>
    </source>
</evidence>
<dbReference type="EMBL" id="QVTE01000014">
    <property type="protein sequence ID" value="RFU70642.1"/>
    <property type="molecule type" value="Genomic_DNA"/>
</dbReference>
<dbReference type="Proteomes" id="UP000264541">
    <property type="component" value="Unassembled WGS sequence"/>
</dbReference>
<gene>
    <name evidence="1" type="ORF">D0469_05775</name>
</gene>
<name>A0A372LS71_9BACI</name>
<organism evidence="1 2">
    <name type="scientific">Peribacillus saganii</name>
    <dbReference type="NCBI Taxonomy" id="2303992"/>
    <lineage>
        <taxon>Bacteria</taxon>
        <taxon>Bacillati</taxon>
        <taxon>Bacillota</taxon>
        <taxon>Bacilli</taxon>
        <taxon>Bacillales</taxon>
        <taxon>Bacillaceae</taxon>
        <taxon>Peribacillus</taxon>
    </lineage>
</organism>
<protein>
    <submittedName>
        <fullName evidence="1">Uncharacterized protein</fullName>
    </submittedName>
</protein>
<accession>A0A372LS71</accession>
<keyword evidence="2" id="KW-1185">Reference proteome</keyword>
<dbReference type="RefSeq" id="WP_117325695.1">
    <property type="nucleotide sequence ID" value="NZ_QVTE01000014.1"/>
</dbReference>
<dbReference type="AlphaFoldDB" id="A0A372LS71"/>